<evidence type="ECO:0008006" key="4">
    <source>
        <dbReference type="Google" id="ProtNLM"/>
    </source>
</evidence>
<dbReference type="EMBL" id="JAULSW010000011">
    <property type="protein sequence ID" value="KAK3367976.1"/>
    <property type="molecule type" value="Genomic_DNA"/>
</dbReference>
<evidence type="ECO:0000313" key="2">
    <source>
        <dbReference type="EMBL" id="KAK3367976.1"/>
    </source>
</evidence>
<dbReference type="InterPro" id="IPR014710">
    <property type="entry name" value="RmlC-like_jellyroll"/>
</dbReference>
<dbReference type="AlphaFoldDB" id="A0AAE0N217"/>
<dbReference type="InterPro" id="IPR011051">
    <property type="entry name" value="RmlC_Cupin_sf"/>
</dbReference>
<reference evidence="2" key="1">
    <citation type="journal article" date="2023" name="Mol. Phylogenet. Evol.">
        <title>Genome-scale phylogeny and comparative genomics of the fungal order Sordariales.</title>
        <authorList>
            <person name="Hensen N."/>
            <person name="Bonometti L."/>
            <person name="Westerberg I."/>
            <person name="Brannstrom I.O."/>
            <person name="Guillou S."/>
            <person name="Cros-Aarteil S."/>
            <person name="Calhoun S."/>
            <person name="Haridas S."/>
            <person name="Kuo A."/>
            <person name="Mondo S."/>
            <person name="Pangilinan J."/>
            <person name="Riley R."/>
            <person name="LaButti K."/>
            <person name="Andreopoulos B."/>
            <person name="Lipzen A."/>
            <person name="Chen C."/>
            <person name="Yan M."/>
            <person name="Daum C."/>
            <person name="Ng V."/>
            <person name="Clum A."/>
            <person name="Steindorff A."/>
            <person name="Ohm R.A."/>
            <person name="Martin F."/>
            <person name="Silar P."/>
            <person name="Natvig D.O."/>
            <person name="Lalanne C."/>
            <person name="Gautier V."/>
            <person name="Ament-Velasquez S.L."/>
            <person name="Kruys A."/>
            <person name="Hutchinson M.I."/>
            <person name="Powell A.J."/>
            <person name="Barry K."/>
            <person name="Miller A.N."/>
            <person name="Grigoriev I.V."/>
            <person name="Debuchy R."/>
            <person name="Gladieux P."/>
            <person name="Hiltunen Thoren M."/>
            <person name="Johannesson H."/>
        </authorList>
    </citation>
    <scope>NUCLEOTIDE SEQUENCE</scope>
    <source>
        <strain evidence="2">CBS 232.78</strain>
    </source>
</reference>
<dbReference type="SUPFAM" id="SSF51182">
    <property type="entry name" value="RmlC-like cupins"/>
    <property type="match status" value="1"/>
</dbReference>
<feature type="region of interest" description="Disordered" evidence="1">
    <location>
        <begin position="1"/>
        <end position="39"/>
    </location>
</feature>
<reference evidence="2" key="2">
    <citation type="submission" date="2023-06" db="EMBL/GenBank/DDBJ databases">
        <authorList>
            <consortium name="Lawrence Berkeley National Laboratory"/>
            <person name="Haridas S."/>
            <person name="Hensen N."/>
            <person name="Bonometti L."/>
            <person name="Westerberg I."/>
            <person name="Brannstrom I.O."/>
            <person name="Guillou S."/>
            <person name="Cros-Aarteil S."/>
            <person name="Calhoun S."/>
            <person name="Kuo A."/>
            <person name="Mondo S."/>
            <person name="Pangilinan J."/>
            <person name="Riley R."/>
            <person name="LaButti K."/>
            <person name="Andreopoulos B."/>
            <person name="Lipzen A."/>
            <person name="Chen C."/>
            <person name="Yanf M."/>
            <person name="Daum C."/>
            <person name="Ng V."/>
            <person name="Clum A."/>
            <person name="Steindorff A."/>
            <person name="Ohm R."/>
            <person name="Martin F."/>
            <person name="Silar P."/>
            <person name="Natvig D."/>
            <person name="Lalanne C."/>
            <person name="Gautier V."/>
            <person name="Ament-velasquez S.L."/>
            <person name="Kruys A."/>
            <person name="Hutchinson M.I."/>
            <person name="Powell A.J."/>
            <person name="Barry K."/>
            <person name="Miller A.N."/>
            <person name="Grigoriev I.V."/>
            <person name="Debuchy R."/>
            <person name="Gladieux P."/>
            <person name="Thoren M.H."/>
            <person name="Johannesson H."/>
        </authorList>
    </citation>
    <scope>NUCLEOTIDE SEQUENCE</scope>
    <source>
        <strain evidence="2">CBS 232.78</strain>
    </source>
</reference>
<comment type="caution">
    <text evidence="2">The sequence shown here is derived from an EMBL/GenBank/DDBJ whole genome shotgun (WGS) entry which is preliminary data.</text>
</comment>
<accession>A0AAE0N217</accession>
<dbReference type="Proteomes" id="UP001285441">
    <property type="component" value="Unassembled WGS sequence"/>
</dbReference>
<sequence length="217" mass="22525">MPSLKLVGSHHHNGDAKNDAPTAVHSSLSGTPGSEDDCTLSHAELQQGAVPWPHFHANLTKTFTLLSGSPITAFAAENANTRNPSDLAPHALSTPGDSFTVLAGTLHRFATEGESSSAAVRLDPGAPGFEHMLAIIQGLAAEDDEKESVMAPMIREANNGAGMDAETTQMLFKAVYAVLGDINHVGDGAKKLAGALKKRGELVEKLQEALGAAVCNG</sequence>
<gene>
    <name evidence="2" type="ORF">B0H63DRAFT_529680</name>
</gene>
<evidence type="ECO:0000256" key="1">
    <source>
        <dbReference type="SAM" id="MobiDB-lite"/>
    </source>
</evidence>
<protein>
    <recommendedName>
        <fullName evidence="4">Cupin type-1 domain-containing protein</fullName>
    </recommendedName>
</protein>
<proteinExistence type="predicted"/>
<keyword evidence="3" id="KW-1185">Reference proteome</keyword>
<name>A0AAE0N217_9PEZI</name>
<organism evidence="2 3">
    <name type="scientific">Podospora didyma</name>
    <dbReference type="NCBI Taxonomy" id="330526"/>
    <lineage>
        <taxon>Eukaryota</taxon>
        <taxon>Fungi</taxon>
        <taxon>Dikarya</taxon>
        <taxon>Ascomycota</taxon>
        <taxon>Pezizomycotina</taxon>
        <taxon>Sordariomycetes</taxon>
        <taxon>Sordariomycetidae</taxon>
        <taxon>Sordariales</taxon>
        <taxon>Podosporaceae</taxon>
        <taxon>Podospora</taxon>
    </lineage>
</organism>
<dbReference type="Gene3D" id="2.60.120.10">
    <property type="entry name" value="Jelly Rolls"/>
    <property type="match status" value="1"/>
</dbReference>
<evidence type="ECO:0000313" key="3">
    <source>
        <dbReference type="Proteomes" id="UP001285441"/>
    </source>
</evidence>